<dbReference type="Pfam" id="PF04203">
    <property type="entry name" value="Sortase"/>
    <property type="match status" value="1"/>
</dbReference>
<evidence type="ECO:0000256" key="2">
    <source>
        <dbReference type="PIRSR" id="PIRSR605754-1"/>
    </source>
</evidence>
<organism evidence="4 5">
    <name type="scientific">Lacticaseibacillus sharpeae JCM 1186 = DSM 20505</name>
    <dbReference type="NCBI Taxonomy" id="1291052"/>
    <lineage>
        <taxon>Bacteria</taxon>
        <taxon>Bacillati</taxon>
        <taxon>Bacillota</taxon>
        <taxon>Bacilli</taxon>
        <taxon>Lactobacillales</taxon>
        <taxon>Lactobacillaceae</taxon>
        <taxon>Lacticaseibacillus</taxon>
    </lineage>
</organism>
<evidence type="ECO:0000256" key="3">
    <source>
        <dbReference type="SAM" id="Phobius"/>
    </source>
</evidence>
<dbReference type="Proteomes" id="UP000051679">
    <property type="component" value="Unassembled WGS sequence"/>
</dbReference>
<dbReference type="CDD" id="cd05827">
    <property type="entry name" value="Sortase_C"/>
    <property type="match status" value="1"/>
</dbReference>
<reference evidence="4 5" key="1">
    <citation type="journal article" date="2015" name="Genome Announc.">
        <title>Expanding the biotechnology potential of lactobacilli through comparative genomics of 213 strains and associated genera.</title>
        <authorList>
            <person name="Sun Z."/>
            <person name="Harris H.M."/>
            <person name="McCann A."/>
            <person name="Guo C."/>
            <person name="Argimon S."/>
            <person name="Zhang W."/>
            <person name="Yang X."/>
            <person name="Jeffery I.B."/>
            <person name="Cooney J.C."/>
            <person name="Kagawa T.F."/>
            <person name="Liu W."/>
            <person name="Song Y."/>
            <person name="Salvetti E."/>
            <person name="Wrobel A."/>
            <person name="Rasinkangas P."/>
            <person name="Parkhill J."/>
            <person name="Rea M.C."/>
            <person name="O'Sullivan O."/>
            <person name="Ritari J."/>
            <person name="Douillard F.P."/>
            <person name="Paul Ross R."/>
            <person name="Yang R."/>
            <person name="Briner A.E."/>
            <person name="Felis G.E."/>
            <person name="de Vos W.M."/>
            <person name="Barrangou R."/>
            <person name="Klaenhammer T.R."/>
            <person name="Caufield P.W."/>
            <person name="Cui Y."/>
            <person name="Zhang H."/>
            <person name="O'Toole P.W."/>
        </authorList>
    </citation>
    <scope>NUCLEOTIDE SEQUENCE [LARGE SCALE GENOMIC DNA]</scope>
    <source>
        <strain evidence="4 5">DSM 20505</strain>
    </source>
</reference>
<dbReference type="InterPro" id="IPR023365">
    <property type="entry name" value="Sortase_dom-sf"/>
</dbReference>
<proteinExistence type="predicted"/>
<keyword evidence="3" id="KW-0812">Transmembrane</keyword>
<comment type="caution">
    <text evidence="4">The sequence shown here is derived from an EMBL/GenBank/DDBJ whole genome shotgun (WGS) entry which is preliminary data.</text>
</comment>
<feature type="active site" description="Proton donor/acceptor" evidence="2">
    <location>
        <position position="134"/>
    </location>
</feature>
<sequence length="261" mass="28987">MKPKRRVSTIIRRLIFIIGLLICLFPFATRAINYVMVQRDMARVEADKQAQIRRSKRLAKLQGQEIDLDHYGTSQLRKELADNLLGSIVIPAINVQLPLFDNVSDSALNHGAGVIPGTSAPVGGKSTHTAISAHSGLPTKTMFSDLHKVQKGDQFIVTVGGKHRAYKVDDIRVIVPTDAAALKIQAGRDLATLVTCTPVPANTHRLLVTGHRVPYTKQLARKAKAANKSGYWRSVVLLMGMFWGMVTLGLYWLWQKRRMTK</sequence>
<dbReference type="GO" id="GO:0016787">
    <property type="term" value="F:hydrolase activity"/>
    <property type="evidence" value="ECO:0007669"/>
    <property type="project" value="UniProtKB-KW"/>
</dbReference>
<dbReference type="Gene3D" id="2.40.260.10">
    <property type="entry name" value="Sortase"/>
    <property type="match status" value="1"/>
</dbReference>
<dbReference type="AlphaFoldDB" id="A0A0R1ZUJ8"/>
<gene>
    <name evidence="4" type="ORF">FC18_GL001023</name>
</gene>
<dbReference type="STRING" id="1291052.FC18_GL001023"/>
<protein>
    <submittedName>
        <fullName evidence="4">Sortase</fullName>
    </submittedName>
</protein>
<dbReference type="InterPro" id="IPR005754">
    <property type="entry name" value="Sortase"/>
</dbReference>
<dbReference type="EMBL" id="AYYO01000013">
    <property type="protein sequence ID" value="KRM55755.1"/>
    <property type="molecule type" value="Genomic_DNA"/>
</dbReference>
<evidence type="ECO:0000256" key="1">
    <source>
        <dbReference type="ARBA" id="ARBA00022801"/>
    </source>
</evidence>
<keyword evidence="3" id="KW-1133">Transmembrane helix</keyword>
<dbReference type="RefSeq" id="WP_054680094.1">
    <property type="nucleotide sequence ID" value="NZ_AYYO01000013.1"/>
</dbReference>
<evidence type="ECO:0000313" key="5">
    <source>
        <dbReference type="Proteomes" id="UP000051679"/>
    </source>
</evidence>
<accession>A0A0R1ZUJ8</accession>
<feature type="transmembrane region" description="Helical" evidence="3">
    <location>
        <begin position="231"/>
        <end position="254"/>
    </location>
</feature>
<dbReference type="OrthoDB" id="1648028at2"/>
<keyword evidence="3" id="KW-0472">Membrane</keyword>
<dbReference type="SUPFAM" id="SSF63817">
    <property type="entry name" value="Sortase"/>
    <property type="match status" value="1"/>
</dbReference>
<dbReference type="NCBIfam" id="NF033745">
    <property type="entry name" value="class_C_sortase"/>
    <property type="match status" value="1"/>
</dbReference>
<keyword evidence="1" id="KW-0378">Hydrolase</keyword>
<keyword evidence="5" id="KW-1185">Reference proteome</keyword>
<dbReference type="PATRIC" id="fig|1291052.5.peg.1035"/>
<name>A0A0R1ZUJ8_9LACO</name>
<feature type="active site" description="Acyl-thioester intermediate" evidence="2">
    <location>
        <position position="196"/>
    </location>
</feature>
<evidence type="ECO:0000313" key="4">
    <source>
        <dbReference type="EMBL" id="KRM55755.1"/>
    </source>
</evidence>
<dbReference type="InterPro" id="IPR042002">
    <property type="entry name" value="Sortase_C"/>
</dbReference>
<dbReference type="NCBIfam" id="TIGR01076">
    <property type="entry name" value="sortase_fam"/>
    <property type="match status" value="1"/>
</dbReference>